<dbReference type="Proteomes" id="UP001596989">
    <property type="component" value="Unassembled WGS sequence"/>
</dbReference>
<proteinExistence type="predicted"/>
<organism evidence="1 2">
    <name type="scientific">Paenibacillus chungangensis</name>
    <dbReference type="NCBI Taxonomy" id="696535"/>
    <lineage>
        <taxon>Bacteria</taxon>
        <taxon>Bacillati</taxon>
        <taxon>Bacillota</taxon>
        <taxon>Bacilli</taxon>
        <taxon>Bacillales</taxon>
        <taxon>Paenibacillaceae</taxon>
        <taxon>Paenibacillus</taxon>
    </lineage>
</organism>
<dbReference type="RefSeq" id="WP_377564073.1">
    <property type="nucleotide sequence ID" value="NZ_JBHTJZ010000011.1"/>
</dbReference>
<evidence type="ECO:0000313" key="1">
    <source>
        <dbReference type="EMBL" id="MFD0959810.1"/>
    </source>
</evidence>
<protein>
    <submittedName>
        <fullName evidence="1">Uncharacterized protein</fullName>
    </submittedName>
</protein>
<gene>
    <name evidence="1" type="ORF">ACFQ2I_10450</name>
</gene>
<accession>A0ABW3HRA9</accession>
<evidence type="ECO:0000313" key="2">
    <source>
        <dbReference type="Proteomes" id="UP001596989"/>
    </source>
</evidence>
<comment type="caution">
    <text evidence="1">The sequence shown here is derived from an EMBL/GenBank/DDBJ whole genome shotgun (WGS) entry which is preliminary data.</text>
</comment>
<dbReference type="EMBL" id="JBHTJZ010000011">
    <property type="protein sequence ID" value="MFD0959810.1"/>
    <property type="molecule type" value="Genomic_DNA"/>
</dbReference>
<name>A0ABW3HRA9_9BACL</name>
<reference evidence="2" key="1">
    <citation type="journal article" date="2019" name="Int. J. Syst. Evol. Microbiol.">
        <title>The Global Catalogue of Microorganisms (GCM) 10K type strain sequencing project: providing services to taxonomists for standard genome sequencing and annotation.</title>
        <authorList>
            <consortium name="The Broad Institute Genomics Platform"/>
            <consortium name="The Broad Institute Genome Sequencing Center for Infectious Disease"/>
            <person name="Wu L."/>
            <person name="Ma J."/>
        </authorList>
    </citation>
    <scope>NUCLEOTIDE SEQUENCE [LARGE SCALE GENOMIC DNA]</scope>
    <source>
        <strain evidence="2">CCUG 59129</strain>
    </source>
</reference>
<sequence length="133" mass="15273">MRENWGENWRGTVLYEPDGEEGRLIPIWLILEGEPEEHDWQGMLTVPIDAPFQKAEADEWDYDVPALAVPDHVYVLQANDSARLVGIHMPALRTYVEGIVSIAGYPFKPEDVGRLMLRISDIEEMLQLMPRSR</sequence>
<keyword evidence="2" id="KW-1185">Reference proteome</keyword>